<dbReference type="InterPro" id="IPR037523">
    <property type="entry name" value="VOC_core"/>
</dbReference>
<dbReference type="CDD" id="cd06587">
    <property type="entry name" value="VOC"/>
    <property type="match status" value="1"/>
</dbReference>
<reference evidence="2 3" key="1">
    <citation type="submission" date="2015-12" db="EMBL/GenBank/DDBJ databases">
        <authorList>
            <person name="Shamseldin A."/>
            <person name="Moawad H."/>
            <person name="Abd El-Rahim W.M."/>
            <person name="Sadowsky M.J."/>
        </authorList>
    </citation>
    <scope>NUCLEOTIDE SEQUENCE [LARGE SCALE GENOMIC DNA]</scope>
    <source>
        <strain evidence="2 3">Ar51</strain>
    </source>
</reference>
<organism evidence="2">
    <name type="scientific">Pseudarthrobacter sulfonivorans</name>
    <dbReference type="NCBI Taxonomy" id="121292"/>
    <lineage>
        <taxon>Bacteria</taxon>
        <taxon>Bacillati</taxon>
        <taxon>Actinomycetota</taxon>
        <taxon>Actinomycetes</taxon>
        <taxon>Micrococcales</taxon>
        <taxon>Micrococcaceae</taxon>
        <taxon>Pseudarthrobacter</taxon>
    </lineage>
</organism>
<dbReference type="InterPro" id="IPR004360">
    <property type="entry name" value="Glyas_Fos-R_dOase_dom"/>
</dbReference>
<name>A0A0U3NY78_9MICC</name>
<feature type="domain" description="VOC" evidence="1">
    <location>
        <begin position="1"/>
        <end position="113"/>
    </location>
</feature>
<dbReference type="RefSeq" id="WP_058930947.1">
    <property type="nucleotide sequence ID" value="NZ_CP013747.1"/>
</dbReference>
<evidence type="ECO:0000313" key="3">
    <source>
        <dbReference type="Proteomes" id="UP000065151"/>
    </source>
</evidence>
<protein>
    <recommendedName>
        <fullName evidence="1">VOC domain-containing protein</fullName>
    </recommendedName>
</protein>
<dbReference type="EMBL" id="CP013747">
    <property type="protein sequence ID" value="ALV41823.1"/>
    <property type="molecule type" value="Genomic_DNA"/>
</dbReference>
<proteinExistence type="predicted"/>
<gene>
    <name evidence="2" type="ORF">AU252_12190</name>
</gene>
<dbReference type="STRING" id="121292.AU252_12190"/>
<dbReference type="Proteomes" id="UP000065151">
    <property type="component" value="Chromosome"/>
</dbReference>
<dbReference type="SUPFAM" id="SSF54593">
    <property type="entry name" value="Glyoxalase/Bleomycin resistance protein/Dihydroxybiphenyl dioxygenase"/>
    <property type="match status" value="1"/>
</dbReference>
<dbReference type="InterPro" id="IPR029068">
    <property type="entry name" value="Glyas_Bleomycin-R_OHBP_Dase"/>
</dbReference>
<evidence type="ECO:0000259" key="1">
    <source>
        <dbReference type="PROSITE" id="PS51819"/>
    </source>
</evidence>
<accession>A0A0U3NY78</accession>
<dbReference type="Gene3D" id="3.10.180.10">
    <property type="entry name" value="2,3-Dihydroxybiphenyl 1,2-Dioxygenase, domain 1"/>
    <property type="match status" value="1"/>
</dbReference>
<dbReference type="Pfam" id="PF00903">
    <property type="entry name" value="Glyoxalase"/>
    <property type="match status" value="1"/>
</dbReference>
<evidence type="ECO:0000313" key="2">
    <source>
        <dbReference type="EMBL" id="ALV41823.1"/>
    </source>
</evidence>
<dbReference type="AlphaFoldDB" id="A0A0U3NY78"/>
<dbReference type="KEGG" id="psul:AU252_12190"/>
<dbReference type="PROSITE" id="PS51819">
    <property type="entry name" value="VOC"/>
    <property type="match status" value="1"/>
</dbReference>
<sequence>MRVTPIRFVRNIELANKFYSTLGLNENAAATSGTWADLHGNGGQLGLHIAQAGTTHSDAGAVALHFSTDERLELTAERLRAAGYAPSDIMDETFGRFITVNDPDGYRIQVNEMDADHQNLSYEIRESAALK</sequence>